<proteinExistence type="predicted"/>
<evidence type="ECO:0000313" key="2">
    <source>
        <dbReference type="Proteomes" id="UP000178449"/>
    </source>
</evidence>
<sequence length="1036" mass="117233">MSLVIEVSSQSVYIAKYQLEFPFAPLPDRLAKAALETYQMLSQSPKVQSQSGREERGEVIRLLQSFGHQLYQTLIPEALRPRLPKEGALFIRAKDEKSKTLPYELLFDGASFIAQTQGVIRLFGARTLEPDQPQKLPQDRLKITLLSYRPDQARSTSPGFMLPVERLGQLAQSGQRRFSAQVDGNAEWGRTLSMIESGLDILLFTGYEDEGLWAIGGQKPEEALPRLTRALEIGVRRGLRLLILASSQLLEGSSGLERYGYKGIPAVISFEGRLDTERALEYLGSLWSGLSLGQTLLQAHRHGVNQLQTSLGLSWDWSWVRLSMPKELVDHPRLDSLRAFSLTADPPPISSEPNQTALVLSGRRFAGNLEVLSQLEKALTSEGEQRIVWLRSLQGQHQEEYLLEYFRRLAPKADFSVDIFYYYRWGFHEGQQKSLLDRELADEFGFLWGDEKISEFFDFSLVSLKTGTHPGHRYLCVYFPPDLLDPLFEAWLKGRRALGWRVLLFSQYSFVTDLPTEVISTDRTSLDEIKNAFEDRLPESWDELLKTQVPPQMRNHALLSQAVASGEEPFTDLFNSPLEPEALWSQSSALVQAGLGVSAKRLLCGLYLLKVKWHKPDLELLFGPELDKDLERLFELHLVERNLEGNLYWMAGNLAILYRKYKLLPQDLLVKTGQELLQKIIGSLEALETEPSLVIAGFSQVAAEVAHLGSRETALQRNLQFAKKMAPDLGSKVGMLSQNILTSLELALETGSSQALERCFSSILSIFDHLPLEAQTLRLYQWLLQAEEERHNWPQVSALQCRLAAIHVRQGAKERAKGLLVSATQLALDLGNPAERSHILVEIALLLLEIGEMEQLQDFLGAAQFQPEYLNQETLARLWLIDGHLLYHHQEPGPARRALAKAYEYKHPFLSDSLAAQTELILAKLARKTEQMPEAEAHLREAAKLFEKAKQWERAAAIHDELVAHKESQNRPGSTIEHLEWLYRYNCKEDHLDRARKIALKLGGLYYNAGDKTRSTEYYGKAQSEAIGPNPNHTPP</sequence>
<dbReference type="InterPro" id="IPR011990">
    <property type="entry name" value="TPR-like_helical_dom_sf"/>
</dbReference>
<gene>
    <name evidence="1" type="ORF">A2527_04830</name>
</gene>
<dbReference type="Gene3D" id="1.25.40.10">
    <property type="entry name" value="Tetratricopeptide repeat domain"/>
    <property type="match status" value="1"/>
</dbReference>
<dbReference type="Proteomes" id="UP000178449">
    <property type="component" value="Unassembled WGS sequence"/>
</dbReference>
<protein>
    <recommendedName>
        <fullName evidence="3">CHAT domain-containing protein</fullName>
    </recommendedName>
</protein>
<dbReference type="STRING" id="1817772.A2527_04830"/>
<reference evidence="1 2" key="1">
    <citation type="journal article" date="2016" name="Nat. Commun.">
        <title>Thousands of microbial genomes shed light on interconnected biogeochemical processes in an aquifer system.</title>
        <authorList>
            <person name="Anantharaman K."/>
            <person name="Brown C.T."/>
            <person name="Hug L.A."/>
            <person name="Sharon I."/>
            <person name="Castelle C.J."/>
            <person name="Probst A.J."/>
            <person name="Thomas B.C."/>
            <person name="Singh A."/>
            <person name="Wilkins M.J."/>
            <person name="Karaoz U."/>
            <person name="Brodie E.L."/>
            <person name="Williams K.H."/>
            <person name="Hubbard S.S."/>
            <person name="Banfield J.F."/>
        </authorList>
    </citation>
    <scope>NUCLEOTIDE SEQUENCE [LARGE SCALE GENOMIC DNA]</scope>
</reference>
<evidence type="ECO:0008006" key="3">
    <source>
        <dbReference type="Google" id="ProtNLM"/>
    </source>
</evidence>
<accession>A0A1F6GBE8</accession>
<dbReference type="AlphaFoldDB" id="A0A1F6GBE8"/>
<comment type="caution">
    <text evidence="1">The sequence shown here is derived from an EMBL/GenBank/DDBJ whole genome shotgun (WGS) entry which is preliminary data.</text>
</comment>
<name>A0A1F6GBE8_9PROT</name>
<organism evidence="1 2">
    <name type="scientific">Candidatus Lambdaproteobacteria bacterium RIFOXYD2_FULL_50_16</name>
    <dbReference type="NCBI Taxonomy" id="1817772"/>
    <lineage>
        <taxon>Bacteria</taxon>
        <taxon>Pseudomonadati</taxon>
        <taxon>Pseudomonadota</taxon>
        <taxon>Candidatus Lambdaproteobacteria</taxon>
    </lineage>
</organism>
<dbReference type="SUPFAM" id="SSF48452">
    <property type="entry name" value="TPR-like"/>
    <property type="match status" value="1"/>
</dbReference>
<dbReference type="EMBL" id="MFNE01000023">
    <property type="protein sequence ID" value="OGG95435.1"/>
    <property type="molecule type" value="Genomic_DNA"/>
</dbReference>
<evidence type="ECO:0000313" key="1">
    <source>
        <dbReference type="EMBL" id="OGG95435.1"/>
    </source>
</evidence>